<sequence>MSRLTNASLARIASIILMLASSNAHAGEPKPCVSQPQSSADAAIGSWVQATLFDAARRKRPWGPAEAAAATMQQRKSDLATMRETAHETLARFGALSKRQQAEVLAAAAPALEKLKPQSERDQEYLHAIQFNGSALGWAMDWNGRFHRTSDGGVTWTDTRLVDAWVPGLTPEDGMFRSMHFADDRFGLIVGPAGILESRDGGENWETSPLAYFHVPDAVFCDAARTCWVAGDEPNAIYRREISQWAWSPQSTPATGPINAIQFVGSNGWAVSLGGEIVGTTDAGENWTLLFHDASKRFRAIHFVDQRTGWVVGNDALVMRTDDGGKTWHQQTIQLPPHFPVDEVRLNAVRFADSLRGWAAGLHGMIFATTDGGECWNLQRFEGIPQNWLTIYSLAITAGPTIWASGNSGNILVSTDNGKFWFPVHGLAVPVFENLRRAMDRMAK</sequence>
<evidence type="ECO:0000256" key="3">
    <source>
        <dbReference type="SAM" id="SignalP"/>
    </source>
</evidence>
<dbReference type="EMBL" id="FMXM01000027">
    <property type="protein sequence ID" value="SDA97663.1"/>
    <property type="molecule type" value="Genomic_DNA"/>
</dbReference>
<dbReference type="Proteomes" id="UP000198588">
    <property type="component" value="Unassembled WGS sequence"/>
</dbReference>
<keyword evidence="1" id="KW-0602">Photosynthesis</keyword>
<organism evidence="5 6">
    <name type="scientific">Mesorhizobium qingshengii</name>
    <dbReference type="NCBI Taxonomy" id="1165689"/>
    <lineage>
        <taxon>Bacteria</taxon>
        <taxon>Pseudomonadati</taxon>
        <taxon>Pseudomonadota</taxon>
        <taxon>Alphaproteobacteria</taxon>
        <taxon>Hyphomicrobiales</taxon>
        <taxon>Phyllobacteriaceae</taxon>
        <taxon>Mesorhizobium</taxon>
    </lineage>
</organism>
<dbReference type="RefSeq" id="WP_167365298.1">
    <property type="nucleotide sequence ID" value="NZ_FMXM01000027.1"/>
</dbReference>
<gene>
    <name evidence="5" type="ORF">SAMN02927914_05939</name>
</gene>
<name>A0A1G5ZTS8_9HYPH</name>
<accession>A0A1G5ZTS8</accession>
<dbReference type="Pfam" id="PF14870">
    <property type="entry name" value="PSII_BNR"/>
    <property type="match status" value="1"/>
</dbReference>
<dbReference type="AlphaFoldDB" id="A0A1G5ZTS8"/>
<feature type="domain" description="Photosynthesis system II assembly factor Ycf48/Hcf136-like" evidence="4">
    <location>
        <begin position="293"/>
        <end position="377"/>
    </location>
</feature>
<keyword evidence="2" id="KW-0604">Photosystem II</keyword>
<evidence type="ECO:0000256" key="1">
    <source>
        <dbReference type="ARBA" id="ARBA00022531"/>
    </source>
</evidence>
<evidence type="ECO:0000256" key="2">
    <source>
        <dbReference type="ARBA" id="ARBA00023276"/>
    </source>
</evidence>
<evidence type="ECO:0000313" key="6">
    <source>
        <dbReference type="Proteomes" id="UP000198588"/>
    </source>
</evidence>
<dbReference type="PANTHER" id="PTHR47199">
    <property type="entry name" value="PHOTOSYSTEM II STABILITY/ASSEMBLY FACTOR HCF136, CHLOROPLASTIC"/>
    <property type="match status" value="1"/>
</dbReference>
<evidence type="ECO:0000259" key="4">
    <source>
        <dbReference type="Pfam" id="PF14870"/>
    </source>
</evidence>
<dbReference type="InterPro" id="IPR028203">
    <property type="entry name" value="PSII_CF48-like_dom"/>
</dbReference>
<dbReference type="GO" id="GO:0009523">
    <property type="term" value="C:photosystem II"/>
    <property type="evidence" value="ECO:0007669"/>
    <property type="project" value="UniProtKB-KW"/>
</dbReference>
<protein>
    <recommendedName>
        <fullName evidence="4">Photosynthesis system II assembly factor Ycf48/Hcf136-like domain-containing protein</fullName>
    </recommendedName>
</protein>
<proteinExistence type="predicted"/>
<feature type="signal peptide" evidence="3">
    <location>
        <begin position="1"/>
        <end position="26"/>
    </location>
</feature>
<feature type="chain" id="PRO_5011620174" description="Photosynthesis system II assembly factor Ycf48/Hcf136-like domain-containing protein" evidence="3">
    <location>
        <begin position="27"/>
        <end position="444"/>
    </location>
</feature>
<dbReference type="PANTHER" id="PTHR47199:SF2">
    <property type="entry name" value="PHOTOSYSTEM II STABILITY_ASSEMBLY FACTOR HCF136, CHLOROPLASTIC"/>
    <property type="match status" value="1"/>
</dbReference>
<evidence type="ECO:0000313" key="5">
    <source>
        <dbReference type="EMBL" id="SDA97663.1"/>
    </source>
</evidence>
<dbReference type="Gene3D" id="2.130.10.10">
    <property type="entry name" value="YVTN repeat-like/Quinoprotein amine dehydrogenase"/>
    <property type="match status" value="2"/>
</dbReference>
<dbReference type="SUPFAM" id="SSF110296">
    <property type="entry name" value="Oligoxyloglucan reducing end-specific cellobiohydrolase"/>
    <property type="match status" value="2"/>
</dbReference>
<dbReference type="GO" id="GO:0015979">
    <property type="term" value="P:photosynthesis"/>
    <property type="evidence" value="ECO:0007669"/>
    <property type="project" value="UniProtKB-KW"/>
</dbReference>
<keyword evidence="3" id="KW-0732">Signal</keyword>
<reference evidence="5 6" key="1">
    <citation type="submission" date="2016-10" db="EMBL/GenBank/DDBJ databases">
        <authorList>
            <person name="de Groot N.N."/>
        </authorList>
    </citation>
    <scope>NUCLEOTIDE SEQUENCE [LARGE SCALE GENOMIC DNA]</scope>
    <source>
        <strain evidence="5 6">CGMCC 1.12097</strain>
    </source>
</reference>
<dbReference type="InterPro" id="IPR015943">
    <property type="entry name" value="WD40/YVTN_repeat-like_dom_sf"/>
</dbReference>